<evidence type="ECO:0000313" key="2">
    <source>
        <dbReference type="EMBL" id="MFC6385236.1"/>
    </source>
</evidence>
<dbReference type="Proteomes" id="UP001596267">
    <property type="component" value="Unassembled WGS sequence"/>
</dbReference>
<protein>
    <submittedName>
        <fullName evidence="2">Uncharacterized protein</fullName>
    </submittedName>
</protein>
<keyword evidence="1" id="KW-0175">Coiled coil</keyword>
<sequence length="52" mass="6222">MLLSRFRDPEPKSKSCLVEEFENKRAERDLLQDKLNEMDAVLEEMQDEINHT</sequence>
<proteinExistence type="predicted"/>
<feature type="coiled-coil region" evidence="1">
    <location>
        <begin position="21"/>
        <end position="48"/>
    </location>
</feature>
<keyword evidence="3" id="KW-1185">Reference proteome</keyword>
<comment type="caution">
    <text evidence="2">The sequence shown here is derived from an EMBL/GenBank/DDBJ whole genome shotgun (WGS) entry which is preliminary data.</text>
</comment>
<gene>
    <name evidence="2" type="ORF">ACFP7A_01370</name>
</gene>
<name>A0ABW1WA39_9BACL</name>
<organism evidence="2 3">
    <name type="scientific">Sporolactobacillus kofuensis</name>
    <dbReference type="NCBI Taxonomy" id="269672"/>
    <lineage>
        <taxon>Bacteria</taxon>
        <taxon>Bacillati</taxon>
        <taxon>Bacillota</taxon>
        <taxon>Bacilli</taxon>
        <taxon>Bacillales</taxon>
        <taxon>Sporolactobacillaceae</taxon>
        <taxon>Sporolactobacillus</taxon>
    </lineage>
</organism>
<dbReference type="EMBL" id="JBHSTQ010000001">
    <property type="protein sequence ID" value="MFC6385236.1"/>
    <property type="molecule type" value="Genomic_DNA"/>
</dbReference>
<evidence type="ECO:0000256" key="1">
    <source>
        <dbReference type="SAM" id="Coils"/>
    </source>
</evidence>
<evidence type="ECO:0000313" key="3">
    <source>
        <dbReference type="Proteomes" id="UP001596267"/>
    </source>
</evidence>
<reference evidence="3" key="1">
    <citation type="journal article" date="2019" name="Int. J. Syst. Evol. Microbiol.">
        <title>The Global Catalogue of Microorganisms (GCM) 10K type strain sequencing project: providing services to taxonomists for standard genome sequencing and annotation.</title>
        <authorList>
            <consortium name="The Broad Institute Genomics Platform"/>
            <consortium name="The Broad Institute Genome Sequencing Center for Infectious Disease"/>
            <person name="Wu L."/>
            <person name="Ma J."/>
        </authorList>
    </citation>
    <scope>NUCLEOTIDE SEQUENCE [LARGE SCALE GENOMIC DNA]</scope>
    <source>
        <strain evidence="3">CCUG 42001</strain>
    </source>
</reference>
<dbReference type="RefSeq" id="WP_253077343.1">
    <property type="nucleotide sequence ID" value="NZ_JAMXWN010000019.1"/>
</dbReference>
<accession>A0ABW1WA39</accession>